<feature type="domain" description="FAD-binding" evidence="6">
    <location>
        <begin position="7"/>
        <end position="341"/>
    </location>
</feature>
<dbReference type="eggNOG" id="COG0654">
    <property type="taxonomic scope" value="Bacteria"/>
</dbReference>
<dbReference type="GO" id="GO:0004497">
    <property type="term" value="F:monooxygenase activity"/>
    <property type="evidence" value="ECO:0007669"/>
    <property type="project" value="UniProtKB-UniRule"/>
</dbReference>
<dbReference type="SUPFAM" id="SSF51905">
    <property type="entry name" value="FAD/NAD(P)-binding domain"/>
    <property type="match status" value="1"/>
</dbReference>
<comment type="cofactor">
    <cofactor evidence="5">
        <name>FAD</name>
        <dbReference type="ChEBI" id="CHEBI:57692"/>
    </cofactor>
</comment>
<feature type="binding site" evidence="5">
    <location>
        <position position="43"/>
    </location>
    <ligand>
        <name>NADPH</name>
        <dbReference type="ChEBI" id="CHEBI:57783"/>
    </ligand>
</feature>
<evidence type="ECO:0000256" key="5">
    <source>
        <dbReference type="HAMAP-Rule" id="MF_00845"/>
    </source>
</evidence>
<comment type="subunit">
    <text evidence="5">Monomer.</text>
</comment>
<dbReference type="Pfam" id="PF01494">
    <property type="entry name" value="FAD_binding_3"/>
    <property type="match status" value="1"/>
</dbReference>
<evidence type="ECO:0000313" key="7">
    <source>
        <dbReference type="EMBL" id="AIL44880.1"/>
    </source>
</evidence>
<organism evidence="7 8">
    <name type="scientific">Elizabethkingia anophelis NUHP1</name>
    <dbReference type="NCBI Taxonomy" id="1338011"/>
    <lineage>
        <taxon>Bacteria</taxon>
        <taxon>Pseudomonadati</taxon>
        <taxon>Bacteroidota</taxon>
        <taxon>Flavobacteriia</taxon>
        <taxon>Flavobacteriales</taxon>
        <taxon>Weeksellaceae</taxon>
        <taxon>Elizabethkingia</taxon>
    </lineage>
</organism>
<reference evidence="7" key="2">
    <citation type="journal article" date="2015" name="Genome Biol. Evol.">
        <title>Complete Genome Sequence and Transcriptomic Analysis of the Novel Pathogen Elizabethkingia anophelis in Response to Oxidative Stress.</title>
        <authorList>
            <person name="Li Y."/>
            <person name="Liu Y."/>
            <person name="Chew S.C."/>
            <person name="Tay M."/>
            <person name="Salido M.M."/>
            <person name="Teo J."/>
            <person name="Lauro F.M."/>
            <person name="Givskov M."/>
            <person name="Yang L."/>
        </authorList>
    </citation>
    <scope>NUCLEOTIDE SEQUENCE</scope>
    <source>
        <strain evidence="7">NUHP1</strain>
    </source>
</reference>
<comment type="similarity">
    <text evidence="5">Belongs to the aromatic-ring hydroxylase family. TetX subfamily.</text>
</comment>
<keyword evidence="5" id="KW-0547">Nucleotide-binding</keyword>
<comment type="domain">
    <text evidence="5">Consists of an N-terminal FAD-binding domain with a Rossman fold and a C-terminal substrate-binding domain.</text>
</comment>
<dbReference type="InterPro" id="IPR043683">
    <property type="entry name" value="TetX_monooxygenase"/>
</dbReference>
<dbReference type="Gene3D" id="3.50.50.60">
    <property type="entry name" value="FAD/NAD(P)-binding domain"/>
    <property type="match status" value="1"/>
</dbReference>
<keyword evidence="3 5" id="KW-0560">Oxidoreductase</keyword>
<dbReference type="EMBL" id="CP007547">
    <property type="protein sequence ID" value="AIL44880.1"/>
    <property type="molecule type" value="Genomic_DNA"/>
</dbReference>
<keyword evidence="4 5" id="KW-0503">Monooxygenase</keyword>
<comment type="function">
    <text evidence="5">An FAD-requiring monooxygenase active on some tetracycline antibiotic derivatives, which leads to their inactivation. Hydroxylates carbon 11a of tetracycline and some analogs.</text>
</comment>
<name>A0A077EH56_9FLAO</name>
<dbReference type="HOGENOM" id="CLU_009665_4_0_10"/>
<dbReference type="GO" id="GO:0005737">
    <property type="term" value="C:cytoplasm"/>
    <property type="evidence" value="ECO:0007669"/>
    <property type="project" value="UniProtKB-SubCell"/>
</dbReference>
<evidence type="ECO:0000256" key="2">
    <source>
        <dbReference type="ARBA" id="ARBA00022827"/>
    </source>
</evidence>
<feature type="binding site" evidence="5">
    <location>
        <position position="106"/>
    </location>
    <ligand>
        <name>FAD</name>
        <dbReference type="ChEBI" id="CHEBI:57692"/>
    </ligand>
</feature>
<evidence type="ECO:0000256" key="3">
    <source>
        <dbReference type="ARBA" id="ARBA00023002"/>
    </source>
</evidence>
<dbReference type="InterPro" id="IPR002938">
    <property type="entry name" value="FAD-bd"/>
</dbReference>
<dbReference type="AlphaFoldDB" id="A0A077EH56"/>
<feature type="binding site" evidence="5">
    <location>
        <position position="50"/>
    </location>
    <ligand>
        <name>FAD</name>
        <dbReference type="ChEBI" id="CHEBI:57692"/>
    </ligand>
</feature>
<dbReference type="InterPro" id="IPR036188">
    <property type="entry name" value="FAD/NAD-bd_sf"/>
</dbReference>
<evidence type="ECO:0000313" key="8">
    <source>
        <dbReference type="Proteomes" id="UP000028933"/>
    </source>
</evidence>
<dbReference type="PANTHER" id="PTHR46972:SF1">
    <property type="entry name" value="FAD DEPENDENT OXIDOREDUCTASE DOMAIN-CONTAINING PROTEIN"/>
    <property type="match status" value="1"/>
</dbReference>
<dbReference type="GO" id="GO:0046677">
    <property type="term" value="P:response to antibiotic"/>
    <property type="evidence" value="ECO:0007669"/>
    <property type="project" value="InterPro"/>
</dbReference>
<proteinExistence type="inferred from homology"/>
<dbReference type="Proteomes" id="UP000028933">
    <property type="component" value="Chromosome"/>
</dbReference>
<keyword evidence="5" id="KW-0963">Cytoplasm</keyword>
<feature type="binding site" evidence="5">
    <location>
        <position position="299"/>
    </location>
    <ligand>
        <name>FAD</name>
        <dbReference type="ChEBI" id="CHEBI:57692"/>
    </ligand>
</feature>
<dbReference type="HAMAP" id="MF_00845">
    <property type="entry name" value="TetX_monooxygenase"/>
    <property type="match status" value="1"/>
</dbReference>
<reference evidence="7" key="1">
    <citation type="journal article" date="2013" name="Lancet">
        <title>First case of E anophelis outbreak in an intensive-care unit.</title>
        <authorList>
            <person name="Teo J."/>
            <person name="Tan S.Y."/>
            <person name="Tay M."/>
            <person name="Ding Y."/>
            <person name="Kjelleberg S."/>
            <person name="Givskov M."/>
            <person name="Lin R.T."/>
            <person name="Yang L."/>
        </authorList>
    </citation>
    <scope>NUCLEOTIDE SEQUENCE [LARGE SCALE GENOMIC DNA]</scope>
    <source>
        <strain evidence="7">NUHP1</strain>
    </source>
</reference>
<dbReference type="KEGG" id="eao:BD94_1105"/>
<keyword evidence="2 5" id="KW-0274">FAD</keyword>
<dbReference type="PANTHER" id="PTHR46972">
    <property type="entry name" value="MONOOXYGENASE ASQM-RELATED"/>
    <property type="match status" value="1"/>
</dbReference>
<keyword evidence="1 5" id="KW-0285">Flavoprotein</keyword>
<accession>A0A077EH56</accession>
<keyword evidence="5" id="KW-0521">NADP</keyword>
<sequence length="387" mass="43651">MLLKDKKIAIIGAGPVGLTFAKLLQQKGADVNVYERDKDPQTRVWGGTLDIHKDSGQKTLKEAGLLDKYLALATPMGATITDEKGNVLSVKQVTLNNQHDNPEINRNTLRIMLLDNLTENTVIWDQKCIDIEVSHDKWLLHFENRTYALADFVIAANGGMSKIRKYVTDTLVEDTGTMIIQGDIPQPELNTAEFFRFCNGNRTMTSYQGHLLVVNPCNNNELSYGIILKKPDSQDTNTPNLQDTESIREFLLNKFTHWDGLYKRLLKSTPSFRSLPIRKFPIEKSWKNSRPLPITLIGDAAHLMPPFAGQGVNTGLIDALILSENLTNGKFETIQAAIDDYEKQMFNYAGKAQSESCQNERLMQQPDFSFQQLILQVKNGKNERSFS</sequence>
<gene>
    <name evidence="7" type="ORF">BD94_1105</name>
</gene>
<evidence type="ECO:0000256" key="1">
    <source>
        <dbReference type="ARBA" id="ARBA00022630"/>
    </source>
</evidence>
<evidence type="ECO:0000259" key="6">
    <source>
        <dbReference type="Pfam" id="PF01494"/>
    </source>
</evidence>
<dbReference type="STRING" id="1338011.BD94_1105"/>
<comment type="subcellular location">
    <subcellularLocation>
        <location evidence="5">Cytoplasm</location>
    </subcellularLocation>
</comment>
<evidence type="ECO:0000256" key="4">
    <source>
        <dbReference type="ARBA" id="ARBA00023033"/>
    </source>
</evidence>
<dbReference type="RefSeq" id="WP_080667742.1">
    <property type="nucleotide sequence ID" value="NZ_CP007547.1"/>
</dbReference>
<dbReference type="PRINTS" id="PR00420">
    <property type="entry name" value="RNGMNOXGNASE"/>
</dbReference>
<protein>
    <recommendedName>
        <fullName evidence="5">Flavin-dependent monooxygenase</fullName>
    </recommendedName>
    <alternativeName>
        <fullName evidence="5">TetX monooxygenase</fullName>
        <shortName evidence="5">TetX</shortName>
        <ecNumber evidence="5">1.14.13.-</ecNumber>
    </alternativeName>
</protein>
<dbReference type="GO" id="GO:0071949">
    <property type="term" value="F:FAD binding"/>
    <property type="evidence" value="ECO:0007669"/>
    <property type="project" value="InterPro"/>
</dbReference>
<comment type="catalytic activity">
    <reaction evidence="5">
        <text>a tetracycline + NADPH + O2 + H(+) = an 11a-hydroxytetracycline + NADP(+) + H2O</text>
        <dbReference type="Rhea" id="RHEA:61444"/>
        <dbReference type="ChEBI" id="CHEBI:15377"/>
        <dbReference type="ChEBI" id="CHEBI:15378"/>
        <dbReference type="ChEBI" id="CHEBI:15379"/>
        <dbReference type="ChEBI" id="CHEBI:57783"/>
        <dbReference type="ChEBI" id="CHEBI:58349"/>
        <dbReference type="ChEBI" id="CHEBI:144644"/>
        <dbReference type="ChEBI" id="CHEBI:144645"/>
    </reaction>
</comment>
<dbReference type="EC" id="1.14.13.-" evidence="5"/>